<sequence length="254" mass="29014">MSITEGLHLFADNQAFDEVFGDLKRKYGLRCILQGMGAKWPSEEEKWGFWSRLIRHYCGEYRETPVMADLKKVIGKKEYFVVTSNGECHFEMCGFAPEKIYEVEGNWLTMQCAARCHEKVYPWSGLAGRMAETERDGKILSELVPHCPVCGGPMQVHMALDGNFIPETDSRKRLEAFLERYRGKKLAILELGIGWRNQLIKAPLTRLAAREPRAVYVTVNLGEIFIPEEIRDKAYGLDGDLAEILHELAREAVE</sequence>
<dbReference type="SUPFAM" id="SSF52467">
    <property type="entry name" value="DHS-like NAD/FAD-binding domain"/>
    <property type="match status" value="1"/>
</dbReference>
<dbReference type="Gene3D" id="3.40.50.1220">
    <property type="entry name" value="TPP-binding domain"/>
    <property type="match status" value="1"/>
</dbReference>
<gene>
    <name evidence="1" type="ORF">IAB71_01640</name>
</gene>
<organism evidence="1 2">
    <name type="scientific">Candidatus Scatomonas pullistercoris</name>
    <dbReference type="NCBI Taxonomy" id="2840920"/>
    <lineage>
        <taxon>Bacteria</taxon>
        <taxon>Bacillati</taxon>
        <taxon>Bacillota</taxon>
        <taxon>Clostridia</taxon>
        <taxon>Lachnospirales</taxon>
        <taxon>Lachnospiraceae</taxon>
        <taxon>Lachnospiraceae incertae sedis</taxon>
        <taxon>Candidatus Scatomonas</taxon>
    </lineage>
</organism>
<dbReference type="AlphaFoldDB" id="A0A9D1P0Z9"/>
<evidence type="ECO:0000313" key="1">
    <source>
        <dbReference type="EMBL" id="HIV24480.1"/>
    </source>
</evidence>
<proteinExistence type="predicted"/>
<evidence type="ECO:0000313" key="2">
    <source>
        <dbReference type="Proteomes" id="UP000824169"/>
    </source>
</evidence>
<protein>
    <submittedName>
        <fullName evidence="1">NAD-dependent protein deacetylase, SIR2 family</fullName>
    </submittedName>
</protein>
<name>A0A9D1P0Z9_9FIRM</name>
<reference evidence="1" key="1">
    <citation type="submission" date="2020-10" db="EMBL/GenBank/DDBJ databases">
        <authorList>
            <person name="Gilroy R."/>
        </authorList>
    </citation>
    <scope>NUCLEOTIDE SEQUENCE</scope>
    <source>
        <strain evidence="1">CHK188-20938</strain>
    </source>
</reference>
<dbReference type="InterPro" id="IPR029035">
    <property type="entry name" value="DHS-like_NAD/FAD-binding_dom"/>
</dbReference>
<accession>A0A9D1P0Z9</accession>
<reference evidence="1" key="2">
    <citation type="journal article" date="2021" name="PeerJ">
        <title>Extensive microbial diversity within the chicken gut microbiome revealed by metagenomics and culture.</title>
        <authorList>
            <person name="Gilroy R."/>
            <person name="Ravi A."/>
            <person name="Getino M."/>
            <person name="Pursley I."/>
            <person name="Horton D.L."/>
            <person name="Alikhan N.F."/>
            <person name="Baker D."/>
            <person name="Gharbi K."/>
            <person name="Hall N."/>
            <person name="Watson M."/>
            <person name="Adriaenssens E.M."/>
            <person name="Foster-Nyarko E."/>
            <person name="Jarju S."/>
            <person name="Secka A."/>
            <person name="Antonio M."/>
            <person name="Oren A."/>
            <person name="Chaudhuri R.R."/>
            <person name="La Ragione R."/>
            <person name="Hildebrand F."/>
            <person name="Pallen M.J."/>
        </authorList>
    </citation>
    <scope>NUCLEOTIDE SEQUENCE</scope>
    <source>
        <strain evidence="1">CHK188-20938</strain>
    </source>
</reference>
<dbReference type="EMBL" id="DVOO01000006">
    <property type="protein sequence ID" value="HIV24480.1"/>
    <property type="molecule type" value="Genomic_DNA"/>
</dbReference>
<comment type="caution">
    <text evidence="1">The sequence shown here is derived from an EMBL/GenBank/DDBJ whole genome shotgun (WGS) entry which is preliminary data.</text>
</comment>
<dbReference type="Proteomes" id="UP000824169">
    <property type="component" value="Unassembled WGS sequence"/>
</dbReference>